<dbReference type="Gene3D" id="1.20.140.70">
    <property type="entry name" value="Oligopeptidase f, N-terminal domain"/>
    <property type="match status" value="1"/>
</dbReference>
<accession>A0A0H4TVP4</accession>
<evidence type="ECO:0000256" key="1">
    <source>
        <dbReference type="ARBA" id="ARBA00022670"/>
    </source>
</evidence>
<comment type="cofactor">
    <cofactor evidence="6">
        <name>Zn(2+)</name>
        <dbReference type="ChEBI" id="CHEBI:29105"/>
    </cofactor>
    <text evidence="6">Binds 1 zinc ion.</text>
</comment>
<evidence type="ECO:0000313" key="9">
    <source>
        <dbReference type="EMBL" id="AKQ04974.1"/>
    </source>
</evidence>
<evidence type="ECO:0000256" key="5">
    <source>
        <dbReference type="ARBA" id="ARBA00023049"/>
    </source>
</evidence>
<keyword evidence="2 6" id="KW-0479">Metal-binding</keyword>
<evidence type="ECO:0000256" key="4">
    <source>
        <dbReference type="ARBA" id="ARBA00022833"/>
    </source>
</evidence>
<keyword evidence="1 6" id="KW-0645">Protease</keyword>
<reference evidence="9" key="1">
    <citation type="journal article" date="2015" name="ISME J.">
        <title>Aquifer environment selects for microbial species cohorts in sediment and groundwater.</title>
        <authorList>
            <person name="Hug L.A."/>
            <person name="Thomas B.C."/>
            <person name="Brown C.T."/>
            <person name="Frischkorn K.R."/>
            <person name="Williams K.H."/>
            <person name="Tringe S.G."/>
            <person name="Banfield J.F."/>
        </authorList>
    </citation>
    <scope>NUCLEOTIDE SEQUENCE</scope>
</reference>
<keyword evidence="3 6" id="KW-0378">Hydrolase</keyword>
<keyword evidence="4 6" id="KW-0862">Zinc</keyword>
<dbReference type="Pfam" id="PF08439">
    <property type="entry name" value="Peptidase_M3_N"/>
    <property type="match status" value="1"/>
</dbReference>
<feature type="domain" description="Peptidase M3A/M3B catalytic" evidence="7">
    <location>
        <begin position="210"/>
        <end position="587"/>
    </location>
</feature>
<evidence type="ECO:0000259" key="7">
    <source>
        <dbReference type="Pfam" id="PF01432"/>
    </source>
</evidence>
<evidence type="ECO:0000256" key="3">
    <source>
        <dbReference type="ARBA" id="ARBA00022801"/>
    </source>
</evidence>
<dbReference type="SUPFAM" id="SSF55486">
    <property type="entry name" value="Metalloproteases ('zincins'), catalytic domain"/>
    <property type="match status" value="1"/>
</dbReference>
<evidence type="ECO:0000256" key="2">
    <source>
        <dbReference type="ARBA" id="ARBA00022723"/>
    </source>
</evidence>
<dbReference type="AlphaFoldDB" id="A0A0H4TVP4"/>
<protein>
    <submittedName>
        <fullName evidence="9">PepF/M3 family oligoendopeptidase, oligoendopeptidase F</fullName>
        <ecNumber evidence="9">3.4.24.-</ecNumber>
    </submittedName>
</protein>
<organism evidence="9">
    <name type="scientific">uncultured Microgenomates bacterium Rifle_16ft_4_minimus_954</name>
    <dbReference type="NCBI Taxonomy" id="1665122"/>
    <lineage>
        <taxon>Bacteria</taxon>
        <taxon>Candidatus Microgenomatota</taxon>
        <taxon>environmental samples</taxon>
    </lineage>
</organism>
<dbReference type="EC" id="3.4.24.-" evidence="9"/>
<dbReference type="CDD" id="cd09610">
    <property type="entry name" value="M3B_PepF"/>
    <property type="match status" value="1"/>
</dbReference>
<dbReference type="InterPro" id="IPR042088">
    <property type="entry name" value="OligoPept_F_C"/>
</dbReference>
<name>A0A0H4TVP4_9BACT</name>
<proteinExistence type="inferred from homology"/>
<dbReference type="GO" id="GO:0006508">
    <property type="term" value="P:proteolysis"/>
    <property type="evidence" value="ECO:0007669"/>
    <property type="project" value="UniProtKB-KW"/>
</dbReference>
<gene>
    <name evidence="9" type="primary">pepF</name>
</gene>
<dbReference type="GO" id="GO:0046872">
    <property type="term" value="F:metal ion binding"/>
    <property type="evidence" value="ECO:0007669"/>
    <property type="project" value="UniProtKB-UniRule"/>
</dbReference>
<evidence type="ECO:0000256" key="6">
    <source>
        <dbReference type="RuleBase" id="RU003435"/>
    </source>
</evidence>
<dbReference type="Gene3D" id="1.10.1370.20">
    <property type="entry name" value="Oligoendopeptidase f, C-terminal domain"/>
    <property type="match status" value="1"/>
</dbReference>
<dbReference type="EMBL" id="KT007056">
    <property type="protein sequence ID" value="AKQ04974.1"/>
    <property type="molecule type" value="Genomic_DNA"/>
</dbReference>
<dbReference type="InterPro" id="IPR013647">
    <property type="entry name" value="OligopepF_N_dom"/>
</dbReference>
<evidence type="ECO:0000259" key="8">
    <source>
        <dbReference type="Pfam" id="PF08439"/>
    </source>
</evidence>
<keyword evidence="5 6" id="KW-0482">Metalloprotease</keyword>
<feature type="domain" description="Oligopeptidase F N-terminal" evidence="8">
    <location>
        <begin position="123"/>
        <end position="180"/>
    </location>
</feature>
<dbReference type="Pfam" id="PF01432">
    <property type="entry name" value="Peptidase_M3"/>
    <property type="match status" value="1"/>
</dbReference>
<comment type="similarity">
    <text evidence="6">Belongs to the peptidase M3 family.</text>
</comment>
<dbReference type="GO" id="GO:0004222">
    <property type="term" value="F:metalloendopeptidase activity"/>
    <property type="evidence" value="ECO:0007669"/>
    <property type="project" value="InterPro"/>
</dbReference>
<sequence>MIQSQEDKMNKMKITWDLSPLFKSDNDPKIEKQRKRVLTATNSFVKKWKSRGDYLLSPVILKKALDDYENWLRFYGFNSQEDYYFHLRTSQDQNDPNLKAHENKATEFSKKIENDMEFFKLRIAKIKPKLQKKFLTYKPIAPYKHFLEHLFIKSKYLLSEPEEKILNLKGITSHANWVKMTQGFLTKEEANVLDEEGKKTVKNFTDLTGLMRSRNKKARDKAAEAFNTILYKHSDVSEHELNSVFLNKKINDELRGFDRPDKSRHIGDDIETEVVDALTKTVTKHFDIPKRYYKLKAKLLKVPKLAYHERNVEYGEIDKKYNYEESVDILTKVFGNLDPEFAEIFTKFVNEGRIDVYPKKGKYSGAFCTYGLIIHPTYSLLNWTDKLNDVLTFAHEMGHGINFEFVKKAQNSVNFGTSTASTEVASTFMEDFVLEHLLETADEELKLTLLIMKLDEEISTIFRQVAFYNFEWELHKKLREKGYLSKAEIGELFQKHMASYMGPFVEQSEGSQNWWIHVQHFRYFFYVYSYASGLLISKSLQSSVKKDSKFIVKVKEFLSAGTSDSPKNIFNKLGIDITDKTFWEKGLSEVEDLLSETEKLAIKLKKI</sequence>
<dbReference type="InterPro" id="IPR001567">
    <property type="entry name" value="Pept_M3A_M3B_dom"/>
</dbReference>